<dbReference type="EMBL" id="AEXC02000004">
    <property type="protein sequence ID" value="KFH18384.1"/>
    <property type="molecule type" value="Genomic_DNA"/>
</dbReference>
<comment type="caution">
    <text evidence="8">The sequence shown here is derived from an EMBL/GenBank/DDBJ whole genome shotgun (WGS) entry which is preliminary data.</text>
</comment>
<dbReference type="CDD" id="cd18089">
    <property type="entry name" value="SPOUT_Trm10-like"/>
    <property type="match status" value="1"/>
</dbReference>
<keyword evidence="2 8" id="KW-0489">Methyltransferase</keyword>
<dbReference type="Proteomes" id="UP000028821">
    <property type="component" value="Unassembled WGS sequence"/>
</dbReference>
<proteinExistence type="predicted"/>
<dbReference type="AlphaFoldDB" id="A0A086R0K2"/>
<keyword evidence="3 8" id="KW-0808">Transferase</keyword>
<dbReference type="PANTHER" id="PTHR13563">
    <property type="entry name" value="TRNA (GUANINE-9-) METHYLTRANSFERASE"/>
    <property type="match status" value="1"/>
</dbReference>
<evidence type="ECO:0000256" key="4">
    <source>
        <dbReference type="ARBA" id="ARBA00022691"/>
    </source>
</evidence>
<evidence type="ECO:0000313" key="9">
    <source>
        <dbReference type="Proteomes" id="UP000028821"/>
    </source>
</evidence>
<feature type="domain" description="SAM-dependent MTase TRM10-type" evidence="7">
    <location>
        <begin position="1"/>
        <end position="177"/>
    </location>
</feature>
<feature type="region of interest" description="Disordered" evidence="6">
    <location>
        <begin position="177"/>
        <end position="210"/>
    </location>
</feature>
<feature type="compositionally biased region" description="Basic and acidic residues" evidence="6">
    <location>
        <begin position="187"/>
        <end position="210"/>
    </location>
</feature>
<protein>
    <recommendedName>
        <fullName evidence="1">tRNA (guanine(9)-N(1))-methyltransferase</fullName>
        <ecNumber evidence="1">2.1.1.221</ecNumber>
    </recommendedName>
</protein>
<keyword evidence="4" id="KW-0949">S-adenosyl-L-methionine</keyword>
<dbReference type="VEuPathDB" id="ToxoDB:TGMAS_314770"/>
<evidence type="ECO:0000259" key="7">
    <source>
        <dbReference type="PROSITE" id="PS51675"/>
    </source>
</evidence>
<dbReference type="OrthoDB" id="278300at2759"/>
<dbReference type="GO" id="GO:0000049">
    <property type="term" value="F:tRNA binding"/>
    <property type="evidence" value="ECO:0007669"/>
    <property type="project" value="TreeGrafter"/>
</dbReference>
<dbReference type="InterPro" id="IPR007356">
    <property type="entry name" value="tRNA_m1G_MeTrfase_euk"/>
</dbReference>
<dbReference type="InterPro" id="IPR038459">
    <property type="entry name" value="MT_TRM10-typ_sf"/>
</dbReference>
<evidence type="ECO:0000256" key="1">
    <source>
        <dbReference type="ARBA" id="ARBA00012797"/>
    </source>
</evidence>
<dbReference type="PROSITE" id="PS51675">
    <property type="entry name" value="SAM_MT_TRM10"/>
    <property type="match status" value="1"/>
</dbReference>
<accession>A0A086R0K2</accession>
<evidence type="ECO:0000313" key="8">
    <source>
        <dbReference type="EMBL" id="KFH18384.1"/>
    </source>
</evidence>
<dbReference type="PANTHER" id="PTHR13563:SF13">
    <property type="entry name" value="TRNA METHYLTRANSFERASE 10 HOMOLOG A"/>
    <property type="match status" value="1"/>
</dbReference>
<organism evidence="8 9">
    <name type="scientific">Toxoplasma gondii MAS</name>
    <dbReference type="NCBI Taxonomy" id="943118"/>
    <lineage>
        <taxon>Eukaryota</taxon>
        <taxon>Sar</taxon>
        <taxon>Alveolata</taxon>
        <taxon>Apicomplexa</taxon>
        <taxon>Conoidasida</taxon>
        <taxon>Coccidia</taxon>
        <taxon>Eucoccidiorida</taxon>
        <taxon>Eimeriorina</taxon>
        <taxon>Sarcocystidae</taxon>
        <taxon>Toxoplasma</taxon>
    </lineage>
</organism>
<evidence type="ECO:0000256" key="5">
    <source>
        <dbReference type="ARBA" id="ARBA00048434"/>
    </source>
</evidence>
<dbReference type="Gene3D" id="3.40.1280.30">
    <property type="match status" value="1"/>
</dbReference>
<evidence type="ECO:0000256" key="3">
    <source>
        <dbReference type="ARBA" id="ARBA00022679"/>
    </source>
</evidence>
<dbReference type="EC" id="2.1.1.221" evidence="1"/>
<evidence type="ECO:0000256" key="2">
    <source>
        <dbReference type="ARBA" id="ARBA00022603"/>
    </source>
</evidence>
<dbReference type="GO" id="GO:0005634">
    <property type="term" value="C:nucleus"/>
    <property type="evidence" value="ECO:0007669"/>
    <property type="project" value="TreeGrafter"/>
</dbReference>
<evidence type="ECO:0000256" key="6">
    <source>
        <dbReference type="SAM" id="MobiDB-lite"/>
    </source>
</evidence>
<feature type="compositionally biased region" description="Basic and acidic residues" evidence="6">
    <location>
        <begin position="270"/>
        <end position="295"/>
    </location>
</feature>
<feature type="non-terminal residue" evidence="8">
    <location>
        <position position="1"/>
    </location>
</feature>
<reference evidence="8 9" key="1">
    <citation type="submission" date="2014-04" db="EMBL/GenBank/DDBJ databases">
        <authorList>
            <person name="Sibley D."/>
            <person name="Venepally P."/>
            <person name="Karamycheva S."/>
            <person name="Hadjithomas M."/>
            <person name="Khan A."/>
            <person name="Brunk B."/>
            <person name="Roos D."/>
            <person name="Caler E."/>
            <person name="Lorenzi H."/>
        </authorList>
    </citation>
    <scope>NUCLEOTIDE SEQUENCE [LARGE SCALE GENOMIC DNA]</scope>
    <source>
        <strain evidence="8 9">MAS</strain>
    </source>
</reference>
<comment type="catalytic activity">
    <reaction evidence="5">
        <text>guanosine(9) in tRNA + S-adenosyl-L-methionine = N(1)-methylguanosine(9) in tRNA + S-adenosyl-L-homocysteine + H(+)</text>
        <dbReference type="Rhea" id="RHEA:43156"/>
        <dbReference type="Rhea" id="RHEA-COMP:10367"/>
        <dbReference type="Rhea" id="RHEA-COMP:10368"/>
        <dbReference type="ChEBI" id="CHEBI:15378"/>
        <dbReference type="ChEBI" id="CHEBI:57856"/>
        <dbReference type="ChEBI" id="CHEBI:59789"/>
        <dbReference type="ChEBI" id="CHEBI:73542"/>
        <dbReference type="ChEBI" id="CHEBI:74269"/>
        <dbReference type="EC" id="2.1.1.221"/>
    </reaction>
</comment>
<name>A0A086R0K2_TOXGO</name>
<gene>
    <name evidence="8" type="ORF">TGMAS_314770</name>
</gene>
<dbReference type="GO" id="GO:0052905">
    <property type="term" value="F:tRNA (guanosine(9)-N1)-methyltransferase activity"/>
    <property type="evidence" value="ECO:0007669"/>
    <property type="project" value="UniProtKB-EC"/>
</dbReference>
<dbReference type="InterPro" id="IPR028564">
    <property type="entry name" value="MT_TRM10-typ"/>
</dbReference>
<sequence>GNILFALESNFLQEIRSLAKQLFISYHLVRSSPSVPMQLHLASFDDDNTVYQACRDLFSFNSWIVRRHERPYWEVFSREEVVVLSPDADEELLSVEADKVYVVGGLVDRTISRSETFRQAEQFQFETRKLPFPTFLPEQQRLVLNVNTVVEILLQVRQHGDWKAALLSAVPRRLQGTGGRKKARLDRKRERREEIFSHNPELRNEAEARQVRERQWCRGKGRSSTFDDENPFENPDALAALALFNEDASSPSDSARGVVSAAEEGAVSSRAEDEKQREDMGDSTESRTRNGELEKNAQAVNPLFDS</sequence>
<feature type="region of interest" description="Disordered" evidence="6">
    <location>
        <begin position="249"/>
        <end position="306"/>
    </location>
</feature>
<dbReference type="GO" id="GO:0002939">
    <property type="term" value="P:tRNA N1-guanine methylation"/>
    <property type="evidence" value="ECO:0007669"/>
    <property type="project" value="TreeGrafter"/>
</dbReference>